<dbReference type="InterPro" id="IPR036514">
    <property type="entry name" value="SGNH_hydro_sf"/>
</dbReference>
<keyword evidence="4" id="KW-1185">Reference proteome</keyword>
<dbReference type="PANTHER" id="PTHR43784:SF3">
    <property type="entry name" value="GDSL FAMILY LIPASE"/>
    <property type="match status" value="1"/>
</dbReference>
<accession>A0AAE0J5A8</accession>
<dbReference type="CDD" id="cd01830">
    <property type="entry name" value="XynE_like"/>
    <property type="match status" value="1"/>
</dbReference>
<dbReference type="PANTHER" id="PTHR43784">
    <property type="entry name" value="GDSL-LIKE LIPASE/ACYLHYDROLASE, PUTATIVE (AFU_ORTHOLOGUE AFUA_2G00820)-RELATED"/>
    <property type="match status" value="1"/>
</dbReference>
<feature type="signal peptide" evidence="1">
    <location>
        <begin position="1"/>
        <end position="23"/>
    </location>
</feature>
<dbReference type="EMBL" id="JAUEPO010000001">
    <property type="protein sequence ID" value="KAK3337211.1"/>
    <property type="molecule type" value="Genomic_DNA"/>
</dbReference>
<evidence type="ECO:0000313" key="4">
    <source>
        <dbReference type="Proteomes" id="UP001286456"/>
    </source>
</evidence>
<evidence type="ECO:0000259" key="2">
    <source>
        <dbReference type="Pfam" id="PF13472"/>
    </source>
</evidence>
<sequence>MLSSAVLFLLLLLSSGGPHVVAAAAAAAESCSGKHWVDIWGSMPQLVEPANLPNAPYNGSDAVFQNATLRQTVYITQDAPTIRVEFSNAFGLTDLPITAATIALPSTSPGAGTSSILPSSLQRITFSGGASSFLVPPGALAVSDPLAFPVKAQTALTITLHLATGQQGHAITGHPGSRTTTFLSPGDLTTAPDIPLSSSSSSGVQKTDHWYFLTSISGYLPRTHTSLAIIGDSLTDGRGSTTNSNNRWPDQLLARLSPSVSSTLSIINRAAGGNRLLHDGLGPSTLSRIDRDVLARPGIRSCLLLIGINDIGTATPSDLPSVSDRIIAGYTQIIARLHGNGIAVFGGTLMPMTGPGQTYGEDPRREEQRVRVNDWIRGGSGKFDAVVDFDRAVRSQENATVLDARFDGGDHLHLNPEGYRVMAAEVDVSLFERFRGGVWKME</sequence>
<dbReference type="InterPro" id="IPR013830">
    <property type="entry name" value="SGNH_hydro"/>
</dbReference>
<proteinExistence type="predicted"/>
<feature type="domain" description="SGNH hydrolase-type esterase" evidence="2">
    <location>
        <begin position="230"/>
        <end position="421"/>
    </location>
</feature>
<name>A0AAE0J5A8_9PEZI</name>
<keyword evidence="3" id="KW-0378">Hydrolase</keyword>
<dbReference type="GO" id="GO:0016787">
    <property type="term" value="F:hydrolase activity"/>
    <property type="evidence" value="ECO:0007669"/>
    <property type="project" value="UniProtKB-KW"/>
</dbReference>
<evidence type="ECO:0000256" key="1">
    <source>
        <dbReference type="SAM" id="SignalP"/>
    </source>
</evidence>
<dbReference type="Pfam" id="PF13472">
    <property type="entry name" value="Lipase_GDSL_2"/>
    <property type="match status" value="1"/>
</dbReference>
<feature type="chain" id="PRO_5042159621" evidence="1">
    <location>
        <begin position="24"/>
        <end position="442"/>
    </location>
</feature>
<dbReference type="InterPro" id="IPR053140">
    <property type="entry name" value="GDSL_Rv0518-like"/>
</dbReference>
<dbReference type="AlphaFoldDB" id="A0AAE0J5A8"/>
<reference evidence="3" key="2">
    <citation type="submission" date="2023-06" db="EMBL/GenBank/DDBJ databases">
        <authorList>
            <consortium name="Lawrence Berkeley National Laboratory"/>
            <person name="Haridas S."/>
            <person name="Hensen N."/>
            <person name="Bonometti L."/>
            <person name="Westerberg I."/>
            <person name="Brannstrom I.O."/>
            <person name="Guillou S."/>
            <person name="Cros-Aarteil S."/>
            <person name="Calhoun S."/>
            <person name="Kuo A."/>
            <person name="Mondo S."/>
            <person name="Pangilinan J."/>
            <person name="Riley R."/>
            <person name="Labutti K."/>
            <person name="Andreopoulos B."/>
            <person name="Lipzen A."/>
            <person name="Chen C."/>
            <person name="Yanf M."/>
            <person name="Daum C."/>
            <person name="Ng V."/>
            <person name="Clum A."/>
            <person name="Steindorff A."/>
            <person name="Ohm R."/>
            <person name="Martin F."/>
            <person name="Silar P."/>
            <person name="Natvig D."/>
            <person name="Lalanne C."/>
            <person name="Gautier V."/>
            <person name="Ament-Velasquez S.L."/>
            <person name="Kruys A."/>
            <person name="Hutchinson M.I."/>
            <person name="Powell A.J."/>
            <person name="Barry K."/>
            <person name="Miller A.N."/>
            <person name="Grigoriev I.V."/>
            <person name="Debuchy R."/>
            <person name="Gladieux P."/>
            <person name="Thoren M.H."/>
            <person name="Johannesson H."/>
        </authorList>
    </citation>
    <scope>NUCLEOTIDE SEQUENCE</scope>
    <source>
        <strain evidence="3">SMH4131-1</strain>
    </source>
</reference>
<dbReference type="Proteomes" id="UP001286456">
    <property type="component" value="Unassembled WGS sequence"/>
</dbReference>
<organism evidence="3 4">
    <name type="scientific">Cercophora scortea</name>
    <dbReference type="NCBI Taxonomy" id="314031"/>
    <lineage>
        <taxon>Eukaryota</taxon>
        <taxon>Fungi</taxon>
        <taxon>Dikarya</taxon>
        <taxon>Ascomycota</taxon>
        <taxon>Pezizomycotina</taxon>
        <taxon>Sordariomycetes</taxon>
        <taxon>Sordariomycetidae</taxon>
        <taxon>Sordariales</taxon>
        <taxon>Lasiosphaeriaceae</taxon>
        <taxon>Cercophora</taxon>
    </lineage>
</organism>
<protein>
    <submittedName>
        <fullName evidence="3">SGNH hydrolase-type esterase domain-containing protein</fullName>
    </submittedName>
</protein>
<comment type="caution">
    <text evidence="3">The sequence shown here is derived from an EMBL/GenBank/DDBJ whole genome shotgun (WGS) entry which is preliminary data.</text>
</comment>
<reference evidence="3" key="1">
    <citation type="journal article" date="2023" name="Mol. Phylogenet. Evol.">
        <title>Genome-scale phylogeny and comparative genomics of the fungal order Sordariales.</title>
        <authorList>
            <person name="Hensen N."/>
            <person name="Bonometti L."/>
            <person name="Westerberg I."/>
            <person name="Brannstrom I.O."/>
            <person name="Guillou S."/>
            <person name="Cros-Aarteil S."/>
            <person name="Calhoun S."/>
            <person name="Haridas S."/>
            <person name="Kuo A."/>
            <person name="Mondo S."/>
            <person name="Pangilinan J."/>
            <person name="Riley R."/>
            <person name="LaButti K."/>
            <person name="Andreopoulos B."/>
            <person name="Lipzen A."/>
            <person name="Chen C."/>
            <person name="Yan M."/>
            <person name="Daum C."/>
            <person name="Ng V."/>
            <person name="Clum A."/>
            <person name="Steindorff A."/>
            <person name="Ohm R.A."/>
            <person name="Martin F."/>
            <person name="Silar P."/>
            <person name="Natvig D.O."/>
            <person name="Lalanne C."/>
            <person name="Gautier V."/>
            <person name="Ament-Velasquez S.L."/>
            <person name="Kruys A."/>
            <person name="Hutchinson M.I."/>
            <person name="Powell A.J."/>
            <person name="Barry K."/>
            <person name="Miller A.N."/>
            <person name="Grigoriev I.V."/>
            <person name="Debuchy R."/>
            <person name="Gladieux P."/>
            <person name="Hiltunen Thoren M."/>
            <person name="Johannesson H."/>
        </authorList>
    </citation>
    <scope>NUCLEOTIDE SEQUENCE</scope>
    <source>
        <strain evidence="3">SMH4131-1</strain>
    </source>
</reference>
<dbReference type="SUPFAM" id="SSF52266">
    <property type="entry name" value="SGNH hydrolase"/>
    <property type="match status" value="1"/>
</dbReference>
<keyword evidence="1" id="KW-0732">Signal</keyword>
<evidence type="ECO:0000313" key="3">
    <source>
        <dbReference type="EMBL" id="KAK3337211.1"/>
    </source>
</evidence>
<gene>
    <name evidence="3" type="ORF">B0T19DRAFT_351090</name>
</gene>
<dbReference type="Gene3D" id="3.40.50.1110">
    <property type="entry name" value="SGNH hydrolase"/>
    <property type="match status" value="1"/>
</dbReference>